<keyword evidence="1" id="KW-1133">Transmembrane helix</keyword>
<feature type="transmembrane region" description="Helical" evidence="1">
    <location>
        <begin position="137"/>
        <end position="155"/>
    </location>
</feature>
<evidence type="ECO:0000256" key="1">
    <source>
        <dbReference type="SAM" id="Phobius"/>
    </source>
</evidence>
<keyword evidence="1" id="KW-0812">Transmembrane</keyword>
<dbReference type="Proteomes" id="UP000203464">
    <property type="component" value="Unassembled WGS sequence"/>
</dbReference>
<dbReference type="OrthoDB" id="7858379at2"/>
<keyword evidence="3" id="KW-1185">Reference proteome</keyword>
<reference evidence="3" key="1">
    <citation type="submission" date="2017-05" db="EMBL/GenBank/DDBJ databases">
        <authorList>
            <person name="Rodrigo-Torres L."/>
            <person name="Arahal R. D."/>
            <person name="Lucena T."/>
        </authorList>
    </citation>
    <scope>NUCLEOTIDE SEQUENCE [LARGE SCALE GENOMIC DNA]</scope>
    <source>
        <strain evidence="3">CECT 8868</strain>
    </source>
</reference>
<name>A0A238KNV7_9RHOB</name>
<accession>A0A238KNV7</accession>
<dbReference type="AlphaFoldDB" id="A0A238KNV7"/>
<evidence type="ECO:0000313" key="3">
    <source>
        <dbReference type="Proteomes" id="UP000203464"/>
    </source>
</evidence>
<feature type="transmembrane region" description="Helical" evidence="1">
    <location>
        <begin position="68"/>
        <end position="89"/>
    </location>
</feature>
<feature type="transmembrane region" description="Helical" evidence="1">
    <location>
        <begin position="96"/>
        <end position="117"/>
    </location>
</feature>
<proteinExistence type="predicted"/>
<keyword evidence="1" id="KW-0472">Membrane</keyword>
<sequence>MIRLGRQFTGTVALVSYLLMGAMTYLTVLPGADWHWPPDFHLTGYDAQSIAPFADAISEPARTTYGVILSRIDRVFIVMLALWMALFGWRGNWVRYFVAGLAAIYAVIDLSENAAIYRFMFVDVMDPEVIATAHHLTMAKFASLYLCGLVLIVHLRRLA</sequence>
<gene>
    <name evidence="2" type="ORF">OCA8868_03129</name>
</gene>
<protein>
    <submittedName>
        <fullName evidence="2">Uncharacterized protein</fullName>
    </submittedName>
</protein>
<feature type="transmembrane region" description="Helical" evidence="1">
    <location>
        <begin position="12"/>
        <end position="32"/>
    </location>
</feature>
<evidence type="ECO:0000313" key="2">
    <source>
        <dbReference type="EMBL" id="SMX44361.1"/>
    </source>
</evidence>
<dbReference type="RefSeq" id="WP_093997478.1">
    <property type="nucleotide sequence ID" value="NZ_FXYD01000006.1"/>
</dbReference>
<organism evidence="2 3">
    <name type="scientific">Octadecabacter ascidiaceicola</name>
    <dbReference type="NCBI Taxonomy" id="1655543"/>
    <lineage>
        <taxon>Bacteria</taxon>
        <taxon>Pseudomonadati</taxon>
        <taxon>Pseudomonadota</taxon>
        <taxon>Alphaproteobacteria</taxon>
        <taxon>Rhodobacterales</taxon>
        <taxon>Roseobacteraceae</taxon>
        <taxon>Octadecabacter</taxon>
    </lineage>
</organism>
<dbReference type="EMBL" id="FXYD01000006">
    <property type="protein sequence ID" value="SMX44361.1"/>
    <property type="molecule type" value="Genomic_DNA"/>
</dbReference>